<dbReference type="Pfam" id="PF13424">
    <property type="entry name" value="TPR_12"/>
    <property type="match status" value="2"/>
</dbReference>
<dbReference type="Pfam" id="PF13176">
    <property type="entry name" value="TPR_7"/>
    <property type="match status" value="1"/>
</dbReference>
<proteinExistence type="predicted"/>
<dbReference type="InterPro" id="IPR019734">
    <property type="entry name" value="TPR_rpt"/>
</dbReference>
<evidence type="ECO:0000313" key="4">
    <source>
        <dbReference type="Proteomes" id="UP000654482"/>
    </source>
</evidence>
<dbReference type="SUPFAM" id="SSF48452">
    <property type="entry name" value="TPR-like"/>
    <property type="match status" value="2"/>
</dbReference>
<dbReference type="InterPro" id="IPR011990">
    <property type="entry name" value="TPR-like_helical_dom_sf"/>
</dbReference>
<dbReference type="Proteomes" id="UP000654482">
    <property type="component" value="Unassembled WGS sequence"/>
</dbReference>
<evidence type="ECO:0000256" key="1">
    <source>
        <dbReference type="SAM" id="Coils"/>
    </source>
</evidence>
<evidence type="ECO:0000313" key="3">
    <source>
        <dbReference type="EMBL" id="MBE9116033.1"/>
    </source>
</evidence>
<dbReference type="EMBL" id="JADEWZ010000011">
    <property type="protein sequence ID" value="MBE9116033.1"/>
    <property type="molecule type" value="Genomic_DNA"/>
</dbReference>
<dbReference type="RefSeq" id="WP_194029129.1">
    <property type="nucleotide sequence ID" value="NZ_JADEWZ010000011.1"/>
</dbReference>
<gene>
    <name evidence="3" type="ORF">IQ249_09015</name>
</gene>
<feature type="coiled-coil region" evidence="1">
    <location>
        <begin position="42"/>
        <end position="105"/>
    </location>
</feature>
<comment type="caution">
    <text evidence="3">The sequence shown here is derived from an EMBL/GenBank/DDBJ whole genome shotgun (WGS) entry which is preliminary data.</text>
</comment>
<dbReference type="InterPro" id="IPR024983">
    <property type="entry name" value="CHAT_dom"/>
</dbReference>
<dbReference type="Pfam" id="PF12770">
    <property type="entry name" value="CHAT"/>
    <property type="match status" value="1"/>
</dbReference>
<protein>
    <submittedName>
        <fullName evidence="3">CHAT domain-containing protein</fullName>
    </submittedName>
</protein>
<feature type="domain" description="CHAT" evidence="2">
    <location>
        <begin position="560"/>
        <end position="828"/>
    </location>
</feature>
<organism evidence="3 4">
    <name type="scientific">Lusitaniella coriacea LEGE 07157</name>
    <dbReference type="NCBI Taxonomy" id="945747"/>
    <lineage>
        <taxon>Bacteria</taxon>
        <taxon>Bacillati</taxon>
        <taxon>Cyanobacteriota</taxon>
        <taxon>Cyanophyceae</taxon>
        <taxon>Spirulinales</taxon>
        <taxon>Lusitaniellaceae</taxon>
        <taxon>Lusitaniella</taxon>
    </lineage>
</organism>
<keyword evidence="1" id="KW-0175">Coiled coil</keyword>
<sequence length="830" mass="93148">MKKFILIFLLAIACTLSTRQVLGIERPQIPEIQQSAQEFYENGDFSNAIERLQAEIRDYSNRRDRAAQSIALRNLALLYLEMGDLVAANTSIEESLQIVKNLENKEKILAQILEVQGKIQLLTGNPDDALETWETAIEIYQDLNDINGIIQNTINQTQALQSLGLYRQSRQILERLQSSVELEPDSILKAKALQSLGDVLHNLGDTKESIEILNRSLTIAKQFQDREIIASILISLGNATRLTSEKDEQQALNYYQEAASLAPSTTTQLEAQLNQFNLLIAKSRKSEALSLIPHLETNLNRSPLNHSTIYARIHFARHLMELEDISPATIAQRLAVALQAAQKLGDRRAQAYALGNLGKLYTQNQRWDDAQTAIERGLAIAQTLQADDIAYQWQWQLGKIFRKQGKRKGAIAAYSGAIHTLQSIRRDLVTISSEVQFSFTESIEPLYREFVDLLLQPNASQDDLIQARQAIEALQLAELDNFFREACTDAHPVQIDRIDPKSAVFYSILLRDRVEIILALPEQPLRHYTTPVSQKRVEESIEQLRKLLFDHYIRANAHKKPAQNLYDWVIRPAEQEIANSNADTLAFVLDGALRNIPTSILHNGQQYLIEKYAIAIAPGLQLLNPQPLTQQELTLLAAGLSQARQGFSALPNVEPELEQIQTEIPTEILLNESFTEQNFSQLARSSPAPIIHLATHGQFSSNAADTFILTWDNKIDANELRGLLEADPKYHRPIELLILSACQTAKGDKRAALGLAGIAVRAGARSTLASLWSVSDEATAQLMTQLYRELTEQKVTKAQALRNAQLALLNSDTFSHPYYWGAFVLVGNWL</sequence>
<dbReference type="SMART" id="SM00028">
    <property type="entry name" value="TPR"/>
    <property type="match status" value="6"/>
</dbReference>
<accession>A0A8J7DVZ1</accession>
<dbReference type="PANTHER" id="PTHR10098">
    <property type="entry name" value="RAPSYN-RELATED"/>
    <property type="match status" value="1"/>
</dbReference>
<dbReference type="Gene3D" id="1.25.40.10">
    <property type="entry name" value="Tetratricopeptide repeat domain"/>
    <property type="match status" value="3"/>
</dbReference>
<dbReference type="PANTHER" id="PTHR10098:SF112">
    <property type="entry name" value="SLR0380 PROTEIN"/>
    <property type="match status" value="1"/>
</dbReference>
<dbReference type="AlphaFoldDB" id="A0A8J7DVZ1"/>
<keyword evidence="4" id="KW-1185">Reference proteome</keyword>
<name>A0A8J7DVZ1_9CYAN</name>
<evidence type="ECO:0000259" key="2">
    <source>
        <dbReference type="Pfam" id="PF12770"/>
    </source>
</evidence>
<reference evidence="3" key="1">
    <citation type="submission" date="2020-10" db="EMBL/GenBank/DDBJ databases">
        <authorList>
            <person name="Castelo-Branco R."/>
            <person name="Eusebio N."/>
            <person name="Adriana R."/>
            <person name="Vieira A."/>
            <person name="Brugerolle De Fraissinette N."/>
            <person name="Rezende De Castro R."/>
            <person name="Schneider M.P."/>
            <person name="Vasconcelos V."/>
            <person name="Leao P.N."/>
        </authorList>
    </citation>
    <scope>NUCLEOTIDE SEQUENCE</scope>
    <source>
        <strain evidence="3">LEGE 07157</strain>
    </source>
</reference>